<dbReference type="GO" id="GO:0033063">
    <property type="term" value="C:Rad51B-Rad51C-Rad51D-XRCC2 complex"/>
    <property type="evidence" value="ECO:0007669"/>
    <property type="project" value="TreeGrafter"/>
</dbReference>
<name>A0A4S2JN48_9HYME</name>
<protein>
    <recommendedName>
        <fullName evidence="10">RecA family profile 1 domain-containing protein</fullName>
    </recommendedName>
</protein>
<dbReference type="SUPFAM" id="SSF52540">
    <property type="entry name" value="P-loop containing nucleoside triphosphate hydrolases"/>
    <property type="match status" value="1"/>
</dbReference>
<dbReference type="AlphaFoldDB" id="A0A4S2JN48"/>
<comment type="caution">
    <text evidence="11">The sequence shown here is derived from an EMBL/GenBank/DDBJ whole genome shotgun (WGS) entry which is preliminary data.</text>
</comment>
<dbReference type="PROSITE" id="PS50162">
    <property type="entry name" value="RECA_2"/>
    <property type="match status" value="1"/>
</dbReference>
<dbReference type="GO" id="GO:0000724">
    <property type="term" value="P:double-strand break repair via homologous recombination"/>
    <property type="evidence" value="ECO:0007669"/>
    <property type="project" value="TreeGrafter"/>
</dbReference>
<dbReference type="GO" id="GO:0003697">
    <property type="term" value="F:single-stranded DNA binding"/>
    <property type="evidence" value="ECO:0007669"/>
    <property type="project" value="TreeGrafter"/>
</dbReference>
<evidence type="ECO:0000313" key="11">
    <source>
        <dbReference type="EMBL" id="TGZ37605.1"/>
    </source>
</evidence>
<dbReference type="GO" id="GO:0005657">
    <property type="term" value="C:replication fork"/>
    <property type="evidence" value="ECO:0007669"/>
    <property type="project" value="TreeGrafter"/>
</dbReference>
<keyword evidence="6" id="KW-0238">DNA-binding</keyword>
<feature type="domain" description="RecA family profile 1" evidence="10">
    <location>
        <begin position="96"/>
        <end position="274"/>
    </location>
</feature>
<gene>
    <name evidence="11" type="ORF">DBV15_09167</name>
</gene>
<evidence type="ECO:0000256" key="6">
    <source>
        <dbReference type="ARBA" id="ARBA00023125"/>
    </source>
</evidence>
<evidence type="ECO:0000256" key="9">
    <source>
        <dbReference type="ARBA" id="ARBA00023242"/>
    </source>
</evidence>
<dbReference type="Pfam" id="PF21794">
    <property type="entry name" value="RAD51D_N"/>
    <property type="match status" value="1"/>
</dbReference>
<dbReference type="GO" id="GO:0140664">
    <property type="term" value="F:ATP-dependent DNA damage sensor activity"/>
    <property type="evidence" value="ECO:0007669"/>
    <property type="project" value="InterPro"/>
</dbReference>
<dbReference type="EMBL" id="QBLH01003529">
    <property type="protein sequence ID" value="TGZ37605.1"/>
    <property type="molecule type" value="Genomic_DNA"/>
</dbReference>
<dbReference type="Proteomes" id="UP000310200">
    <property type="component" value="Unassembled WGS sequence"/>
</dbReference>
<evidence type="ECO:0000256" key="4">
    <source>
        <dbReference type="ARBA" id="ARBA00022763"/>
    </source>
</evidence>
<comment type="similarity">
    <text evidence="2">Belongs to the RecA family. RAD51 subfamily.</text>
</comment>
<evidence type="ECO:0000256" key="5">
    <source>
        <dbReference type="ARBA" id="ARBA00022840"/>
    </source>
</evidence>
<proteinExistence type="inferred from homology"/>
<evidence type="ECO:0000256" key="1">
    <source>
        <dbReference type="ARBA" id="ARBA00004123"/>
    </source>
</evidence>
<dbReference type="Gene3D" id="3.40.50.300">
    <property type="entry name" value="P-loop containing nucleotide triphosphate hydrolases"/>
    <property type="match status" value="1"/>
</dbReference>
<keyword evidence="8" id="KW-0234">DNA repair</keyword>
<dbReference type="InterPro" id="IPR048943">
    <property type="entry name" value="RAD51D_N"/>
</dbReference>
<dbReference type="GO" id="GO:0007131">
    <property type="term" value="P:reciprocal meiotic recombination"/>
    <property type="evidence" value="ECO:0007669"/>
    <property type="project" value="TreeGrafter"/>
</dbReference>
<keyword evidence="7" id="KW-0233">DNA recombination</keyword>
<dbReference type="Pfam" id="PF08423">
    <property type="entry name" value="Rad51"/>
    <property type="match status" value="1"/>
</dbReference>
<dbReference type="STRING" id="300112.A0A4S2JN48"/>
<dbReference type="GO" id="GO:0042148">
    <property type="term" value="P:DNA strand invasion"/>
    <property type="evidence" value="ECO:0007669"/>
    <property type="project" value="TreeGrafter"/>
</dbReference>
<evidence type="ECO:0000256" key="8">
    <source>
        <dbReference type="ARBA" id="ARBA00023204"/>
    </source>
</evidence>
<keyword evidence="9" id="KW-0539">Nucleus</keyword>
<keyword evidence="12" id="KW-1185">Reference proteome</keyword>
<keyword evidence="5" id="KW-0067">ATP-binding</keyword>
<organism evidence="11 12">
    <name type="scientific">Temnothorax longispinosus</name>
    <dbReference type="NCBI Taxonomy" id="300112"/>
    <lineage>
        <taxon>Eukaryota</taxon>
        <taxon>Metazoa</taxon>
        <taxon>Ecdysozoa</taxon>
        <taxon>Arthropoda</taxon>
        <taxon>Hexapoda</taxon>
        <taxon>Insecta</taxon>
        <taxon>Pterygota</taxon>
        <taxon>Neoptera</taxon>
        <taxon>Endopterygota</taxon>
        <taxon>Hymenoptera</taxon>
        <taxon>Apocrita</taxon>
        <taxon>Aculeata</taxon>
        <taxon>Formicoidea</taxon>
        <taxon>Formicidae</taxon>
        <taxon>Myrmicinae</taxon>
        <taxon>Temnothorax</taxon>
    </lineage>
</organism>
<dbReference type="GO" id="GO:0000723">
    <property type="term" value="P:telomere maintenance"/>
    <property type="evidence" value="ECO:0007669"/>
    <property type="project" value="TreeGrafter"/>
</dbReference>
<dbReference type="InterPro" id="IPR013632">
    <property type="entry name" value="Rad51_C"/>
</dbReference>
<dbReference type="PANTHER" id="PTHR46457:SF1">
    <property type="entry name" value="DNA REPAIR PROTEIN RAD51 HOMOLOG 4"/>
    <property type="match status" value="1"/>
</dbReference>
<keyword evidence="3" id="KW-0547">Nucleotide-binding</keyword>
<dbReference type="InterPro" id="IPR051988">
    <property type="entry name" value="HRR_RAD51_Paralog"/>
</dbReference>
<evidence type="ECO:0000256" key="3">
    <source>
        <dbReference type="ARBA" id="ARBA00022741"/>
    </source>
</evidence>
<reference evidence="11 12" key="1">
    <citation type="journal article" date="2019" name="Philos. Trans. R. Soc. Lond., B, Biol. Sci.">
        <title>Ant behaviour and brain gene expression of defending hosts depend on the ecological success of the intruding social parasite.</title>
        <authorList>
            <person name="Kaur R."/>
            <person name="Stoldt M."/>
            <person name="Jongepier E."/>
            <person name="Feldmeyer B."/>
            <person name="Menzel F."/>
            <person name="Bornberg-Bauer E."/>
            <person name="Foitzik S."/>
        </authorList>
    </citation>
    <scope>NUCLEOTIDE SEQUENCE [LARGE SCALE GENOMIC DNA]</scope>
    <source>
        <tissue evidence="11">Whole body</tissue>
    </source>
</reference>
<dbReference type="GO" id="GO:0005524">
    <property type="term" value="F:ATP binding"/>
    <property type="evidence" value="ECO:0007669"/>
    <property type="project" value="UniProtKB-KW"/>
</dbReference>
<keyword evidence="4" id="KW-0227">DNA damage</keyword>
<evidence type="ECO:0000256" key="7">
    <source>
        <dbReference type="ARBA" id="ARBA00023172"/>
    </source>
</evidence>
<dbReference type="PANTHER" id="PTHR46457">
    <property type="entry name" value="DNA REPAIR PROTEIN RAD51 HOMOLOG 4"/>
    <property type="match status" value="1"/>
</dbReference>
<dbReference type="GO" id="GO:0005815">
    <property type="term" value="C:microtubule organizing center"/>
    <property type="evidence" value="ECO:0007669"/>
    <property type="project" value="TreeGrafter"/>
</dbReference>
<dbReference type="InterPro" id="IPR020588">
    <property type="entry name" value="RecA_ATP-bd"/>
</dbReference>
<evidence type="ECO:0000313" key="12">
    <source>
        <dbReference type="Proteomes" id="UP000310200"/>
    </source>
</evidence>
<dbReference type="InterPro" id="IPR027417">
    <property type="entry name" value="P-loop_NTPase"/>
</dbReference>
<accession>A0A4S2JN48</accession>
<evidence type="ECO:0000256" key="2">
    <source>
        <dbReference type="ARBA" id="ARBA00007095"/>
    </source>
</evidence>
<dbReference type="CDD" id="cd19489">
    <property type="entry name" value="Rad51D"/>
    <property type="match status" value="1"/>
</dbReference>
<dbReference type="InterPro" id="IPR047323">
    <property type="entry name" value="Rad51D_C"/>
</dbReference>
<sequence>MEVSFLKGKFLYSVYSFYRLNGSSRMVKLNADVHPNLSEMVTENLRRRNVVTVVDFVSTDPIKLASFTNFTHTDVLLMKQHILRKFGGAKRNAKHLLMMERSHDSLDELLKGGLYPGQLCELCGPSSSGKTQLCMTVAANVAGRSDVVVWYIDTKKDFSRLRYEEIMRARNFTQKIIEDALRRTKVCRVRSSRELIRALQQLVTLCKQERNGASFEGKKALLVIIDSLPAVIFKVTRYAQQSDFETTYELDDLADVCRFLTKEYQAVVITVNSVTRWEQTDPANITPALGKYWARIPATRLLIARRHGETRRINIWKDLRLIENSFCTVTINDIGVTS</sequence>
<evidence type="ECO:0000259" key="10">
    <source>
        <dbReference type="PROSITE" id="PS50162"/>
    </source>
</evidence>
<comment type="subcellular location">
    <subcellularLocation>
        <location evidence="1">Nucleus</location>
    </subcellularLocation>
</comment>
<dbReference type="GO" id="GO:0000400">
    <property type="term" value="F:four-way junction DNA binding"/>
    <property type="evidence" value="ECO:0007669"/>
    <property type="project" value="TreeGrafter"/>
</dbReference>